<dbReference type="GO" id="GO:1990573">
    <property type="term" value="P:potassium ion import across plasma membrane"/>
    <property type="evidence" value="ECO:0007669"/>
    <property type="project" value="TreeGrafter"/>
</dbReference>
<dbReference type="InterPro" id="IPR014756">
    <property type="entry name" value="Ig_E-set"/>
</dbReference>
<keyword evidence="8 12" id="KW-0406">Ion transport</keyword>
<dbReference type="AlphaFoldDB" id="A0A9P0P856"/>
<keyword evidence="17" id="KW-1185">Reference proteome</keyword>
<name>A0A9P0P856_ACAOB</name>
<dbReference type="GO" id="GO:0034765">
    <property type="term" value="P:regulation of monoatomic ion transmembrane transport"/>
    <property type="evidence" value="ECO:0007669"/>
    <property type="project" value="TreeGrafter"/>
</dbReference>
<comment type="subcellular location">
    <subcellularLocation>
        <location evidence="1 12">Membrane</location>
        <topology evidence="1 12">Multi-pass membrane protein</topology>
    </subcellularLocation>
</comment>
<keyword evidence="2 12" id="KW-0813">Transport</keyword>
<dbReference type="Pfam" id="PF17655">
    <property type="entry name" value="IRK_C"/>
    <property type="match status" value="1"/>
</dbReference>
<comment type="caution">
    <text evidence="16">The sequence shown here is derived from an EMBL/GenBank/DDBJ whole genome shotgun (WGS) entry which is preliminary data.</text>
</comment>
<dbReference type="EMBL" id="CAKOFQ010006830">
    <property type="protein sequence ID" value="CAH1974912.1"/>
    <property type="molecule type" value="Genomic_DNA"/>
</dbReference>
<accession>A0A9P0P856</accession>
<dbReference type="Gene3D" id="1.10.287.70">
    <property type="match status" value="1"/>
</dbReference>
<dbReference type="OrthoDB" id="273257at2759"/>
<evidence type="ECO:0000256" key="11">
    <source>
        <dbReference type="PIRSR" id="PIRSR005465-1"/>
    </source>
</evidence>
<sequence>MCSYQCSAHKSKNMETSAVSNRAVCHGNQNNDGDLHKSPDMYAEQTYPLICRDKAVQLYKGSHFTPKTPTLRAVLKNGDCNIHQTSVPRKSFLQDLFVTLVDLKWRWTLAIFVLGFFISWAIFGVAWLLLAYIHGDLEEHHLPWNQITSNWTPCVTELHDYASAFLFSVETQITTGYGTRSPTDECKTAIFLMCFQNIVGYIIEAFLVGTVFAKMTRPKLRTKTLRFSKYAVICMREGTLCLMFRIGDMRKSSRIIEAKVKTQLIRPKQTKEGETFCTYHTKISVSVDDCDGDLFLIWPMTFVHKIDPSSPFYHLSANDLLTQKFEIVVILEGTIESTDQKTQARSSYLASEVLWGHRFESMISVDLDKEGYRIDHSRFDKVVPVDTPVVSAFQLSEIMMVTEKRNEEVNTVS</sequence>
<comment type="similarity">
    <text evidence="12">Belongs to the inward rectifier-type potassium channel (TC 1.A.2.1) family.</text>
</comment>
<keyword evidence="10 12" id="KW-0407">Ion channel</keyword>
<organism evidence="16 17">
    <name type="scientific">Acanthoscelides obtectus</name>
    <name type="common">Bean weevil</name>
    <name type="synonym">Bruchus obtectus</name>
    <dbReference type="NCBI Taxonomy" id="200917"/>
    <lineage>
        <taxon>Eukaryota</taxon>
        <taxon>Metazoa</taxon>
        <taxon>Ecdysozoa</taxon>
        <taxon>Arthropoda</taxon>
        <taxon>Hexapoda</taxon>
        <taxon>Insecta</taxon>
        <taxon>Pterygota</taxon>
        <taxon>Neoptera</taxon>
        <taxon>Endopterygota</taxon>
        <taxon>Coleoptera</taxon>
        <taxon>Polyphaga</taxon>
        <taxon>Cucujiformia</taxon>
        <taxon>Chrysomeloidea</taxon>
        <taxon>Chrysomelidae</taxon>
        <taxon>Bruchinae</taxon>
        <taxon>Bruchini</taxon>
        <taxon>Acanthoscelides</taxon>
    </lineage>
</organism>
<evidence type="ECO:0000313" key="16">
    <source>
        <dbReference type="EMBL" id="CAH1974912.1"/>
    </source>
</evidence>
<dbReference type="Proteomes" id="UP001152888">
    <property type="component" value="Unassembled WGS sequence"/>
</dbReference>
<keyword evidence="9 13" id="KW-0472">Membrane</keyword>
<feature type="domain" description="Potassium channel inwardly rectifying transmembrane" evidence="14">
    <location>
        <begin position="74"/>
        <end position="218"/>
    </location>
</feature>
<dbReference type="GO" id="GO:0005886">
    <property type="term" value="C:plasma membrane"/>
    <property type="evidence" value="ECO:0007669"/>
    <property type="project" value="TreeGrafter"/>
</dbReference>
<evidence type="ECO:0000256" key="12">
    <source>
        <dbReference type="RuleBase" id="RU003822"/>
    </source>
</evidence>
<feature type="transmembrane region" description="Helical" evidence="13">
    <location>
        <begin position="189"/>
        <end position="213"/>
    </location>
</feature>
<gene>
    <name evidence="16" type="ORF">ACAOBT_LOCUS11354</name>
</gene>
<dbReference type="PRINTS" id="PR01320">
    <property type="entry name" value="KIRCHANNEL"/>
</dbReference>
<dbReference type="InterPro" id="IPR016449">
    <property type="entry name" value="K_chnl_inward-rec_Kir"/>
</dbReference>
<dbReference type="SUPFAM" id="SSF81296">
    <property type="entry name" value="E set domains"/>
    <property type="match status" value="1"/>
</dbReference>
<dbReference type="InterPro" id="IPR041647">
    <property type="entry name" value="IRK_C"/>
</dbReference>
<keyword evidence="6 12" id="KW-0630">Potassium</keyword>
<evidence type="ECO:0000256" key="1">
    <source>
        <dbReference type="ARBA" id="ARBA00004141"/>
    </source>
</evidence>
<dbReference type="Gene3D" id="2.60.40.1400">
    <property type="entry name" value="G protein-activated inward rectifier potassium channel 1"/>
    <property type="match status" value="1"/>
</dbReference>
<dbReference type="PANTHER" id="PTHR11767:SF113">
    <property type="entry name" value="INWARDLY RECTIFYING POTASSIUM CHANNEL 2, ISOFORM D"/>
    <property type="match status" value="1"/>
</dbReference>
<evidence type="ECO:0000256" key="2">
    <source>
        <dbReference type="ARBA" id="ARBA00022448"/>
    </source>
</evidence>
<dbReference type="SUPFAM" id="SSF81324">
    <property type="entry name" value="Voltage-gated potassium channels"/>
    <property type="match status" value="1"/>
</dbReference>
<keyword evidence="3 12" id="KW-0633">Potassium transport</keyword>
<evidence type="ECO:0000259" key="15">
    <source>
        <dbReference type="Pfam" id="PF17655"/>
    </source>
</evidence>
<keyword evidence="4 12" id="KW-0812">Transmembrane</keyword>
<protein>
    <submittedName>
        <fullName evidence="16">Uncharacterized protein</fullName>
    </submittedName>
</protein>
<evidence type="ECO:0000256" key="6">
    <source>
        <dbReference type="ARBA" id="ARBA00022958"/>
    </source>
</evidence>
<evidence type="ECO:0000256" key="3">
    <source>
        <dbReference type="ARBA" id="ARBA00022538"/>
    </source>
</evidence>
<proteinExistence type="inferred from homology"/>
<evidence type="ECO:0000256" key="8">
    <source>
        <dbReference type="ARBA" id="ARBA00023065"/>
    </source>
</evidence>
<evidence type="ECO:0000259" key="14">
    <source>
        <dbReference type="Pfam" id="PF01007"/>
    </source>
</evidence>
<keyword evidence="5 12" id="KW-0851">Voltage-gated channel</keyword>
<feature type="domain" description="Inward rectifier potassium channel C-terminal" evidence="15">
    <location>
        <begin position="225"/>
        <end position="397"/>
    </location>
</feature>
<evidence type="ECO:0000256" key="9">
    <source>
        <dbReference type="ARBA" id="ARBA00023136"/>
    </source>
</evidence>
<dbReference type="PIRSF" id="PIRSF005465">
    <property type="entry name" value="GIRK_kir"/>
    <property type="match status" value="1"/>
</dbReference>
<evidence type="ECO:0000256" key="5">
    <source>
        <dbReference type="ARBA" id="ARBA00022882"/>
    </source>
</evidence>
<dbReference type="GO" id="GO:0005242">
    <property type="term" value="F:inward rectifier potassium channel activity"/>
    <property type="evidence" value="ECO:0007669"/>
    <property type="project" value="InterPro"/>
</dbReference>
<dbReference type="FunFam" id="1.10.287.70:FF:000019">
    <property type="entry name" value="G protein-activated inward rectifier potassium channel 1"/>
    <property type="match status" value="1"/>
</dbReference>
<dbReference type="InterPro" id="IPR040445">
    <property type="entry name" value="Kir_TM"/>
</dbReference>
<dbReference type="GO" id="GO:0034702">
    <property type="term" value="C:monoatomic ion channel complex"/>
    <property type="evidence" value="ECO:0007669"/>
    <property type="project" value="UniProtKB-KW"/>
</dbReference>
<reference evidence="16" key="1">
    <citation type="submission" date="2022-03" db="EMBL/GenBank/DDBJ databases">
        <authorList>
            <person name="Sayadi A."/>
        </authorList>
    </citation>
    <scope>NUCLEOTIDE SEQUENCE</scope>
</reference>
<evidence type="ECO:0000256" key="7">
    <source>
        <dbReference type="ARBA" id="ARBA00022989"/>
    </source>
</evidence>
<evidence type="ECO:0000256" key="4">
    <source>
        <dbReference type="ARBA" id="ARBA00022692"/>
    </source>
</evidence>
<feature type="transmembrane region" description="Helical" evidence="13">
    <location>
        <begin position="109"/>
        <end position="133"/>
    </location>
</feature>
<evidence type="ECO:0000313" key="17">
    <source>
        <dbReference type="Proteomes" id="UP001152888"/>
    </source>
</evidence>
<keyword evidence="7 13" id="KW-1133">Transmembrane helix</keyword>
<dbReference type="InterPro" id="IPR013518">
    <property type="entry name" value="K_chnl_inward-rec_Kir_cyto"/>
</dbReference>
<evidence type="ECO:0000256" key="13">
    <source>
        <dbReference type="SAM" id="Phobius"/>
    </source>
</evidence>
<dbReference type="PANTHER" id="PTHR11767">
    <property type="entry name" value="INWARD RECTIFIER POTASSIUM CHANNEL"/>
    <property type="match status" value="1"/>
</dbReference>
<dbReference type="Pfam" id="PF01007">
    <property type="entry name" value="IRK"/>
    <property type="match status" value="1"/>
</dbReference>
<evidence type="ECO:0000256" key="10">
    <source>
        <dbReference type="ARBA" id="ARBA00023303"/>
    </source>
</evidence>
<feature type="site" description="Role in the control of polyamine-mediated channel gating and in the blocking by intracellular magnesium" evidence="11">
    <location>
        <position position="204"/>
    </location>
</feature>